<evidence type="ECO:0000313" key="12">
    <source>
        <dbReference type="Proteomes" id="UP000494203"/>
    </source>
</evidence>
<dbReference type="Pfam" id="PF06472">
    <property type="entry name" value="ABC_membrane_2"/>
    <property type="match status" value="1"/>
</dbReference>
<evidence type="ECO:0000313" key="11">
    <source>
        <dbReference type="EMBL" id="CAB3852856.1"/>
    </source>
</evidence>
<evidence type="ECO:0000256" key="7">
    <source>
        <dbReference type="ARBA" id="ARBA00023136"/>
    </source>
</evidence>
<accession>A0A6S7CMF4</accession>
<dbReference type="InterPro" id="IPR050835">
    <property type="entry name" value="ABC_transporter_sub-D"/>
</dbReference>
<dbReference type="SUPFAM" id="SSF52540">
    <property type="entry name" value="P-loop containing nucleoside triphosphate hydrolases"/>
    <property type="match status" value="1"/>
</dbReference>
<dbReference type="PROSITE" id="PS50893">
    <property type="entry name" value="ABC_TRANSPORTER_2"/>
    <property type="match status" value="1"/>
</dbReference>
<keyword evidence="5 11" id="KW-0067">ATP-binding</keyword>
<keyword evidence="4" id="KW-0547">Nucleotide-binding</keyword>
<keyword evidence="12" id="KW-1185">Reference proteome</keyword>
<reference evidence="11 12" key="1">
    <citation type="submission" date="2020-04" db="EMBL/GenBank/DDBJ databases">
        <authorList>
            <person name="De Canck E."/>
        </authorList>
    </citation>
    <scope>NUCLEOTIDE SEQUENCE [LARGE SCALE GENOMIC DNA]</scope>
    <source>
        <strain evidence="11 12">LMG 26788</strain>
    </source>
</reference>
<comment type="subcellular location">
    <subcellularLocation>
        <location evidence="1">Cell membrane</location>
        <topology evidence="1">Multi-pass membrane protein</topology>
    </subcellularLocation>
</comment>
<proteinExistence type="predicted"/>
<dbReference type="Gene3D" id="1.20.1560.10">
    <property type="entry name" value="ABC transporter type 1, transmembrane domain"/>
    <property type="match status" value="1"/>
</dbReference>
<dbReference type="InterPro" id="IPR011527">
    <property type="entry name" value="ABC1_TM_dom"/>
</dbReference>
<gene>
    <name evidence="11" type="primary">yddA</name>
    <name evidence="11" type="ORF">LMG26788_01851</name>
</gene>
<dbReference type="PANTHER" id="PTHR11384:SF59">
    <property type="entry name" value="LYSOSOMAL COBALAMIN TRANSPORTER ABCD4"/>
    <property type="match status" value="1"/>
</dbReference>
<feature type="domain" description="ABC transmembrane type-1" evidence="10">
    <location>
        <begin position="1"/>
        <end position="211"/>
    </location>
</feature>
<evidence type="ECO:0000256" key="8">
    <source>
        <dbReference type="SAM" id="Phobius"/>
    </source>
</evidence>
<dbReference type="InterPro" id="IPR036640">
    <property type="entry name" value="ABC1_TM_sf"/>
</dbReference>
<evidence type="ECO:0000256" key="3">
    <source>
        <dbReference type="ARBA" id="ARBA00022692"/>
    </source>
</evidence>
<evidence type="ECO:0000256" key="1">
    <source>
        <dbReference type="ARBA" id="ARBA00004651"/>
    </source>
</evidence>
<feature type="domain" description="ABC transporter" evidence="9">
    <location>
        <begin position="247"/>
        <end position="439"/>
    </location>
</feature>
<dbReference type="GO" id="GO:0140359">
    <property type="term" value="F:ABC-type transporter activity"/>
    <property type="evidence" value="ECO:0007669"/>
    <property type="project" value="InterPro"/>
</dbReference>
<dbReference type="GO" id="GO:0005524">
    <property type="term" value="F:ATP binding"/>
    <property type="evidence" value="ECO:0007669"/>
    <property type="project" value="UniProtKB-KW"/>
</dbReference>
<dbReference type="InterPro" id="IPR003439">
    <property type="entry name" value="ABC_transporter-like_ATP-bd"/>
</dbReference>
<dbReference type="PANTHER" id="PTHR11384">
    <property type="entry name" value="ATP-BINDING CASSETTE, SUB-FAMILY D MEMBER"/>
    <property type="match status" value="1"/>
</dbReference>
<evidence type="ECO:0000256" key="4">
    <source>
        <dbReference type="ARBA" id="ARBA00022741"/>
    </source>
</evidence>
<dbReference type="Gene3D" id="3.40.50.300">
    <property type="entry name" value="P-loop containing nucleotide triphosphate hydrolases"/>
    <property type="match status" value="1"/>
</dbReference>
<dbReference type="PROSITE" id="PS50929">
    <property type="entry name" value="ABC_TM1F"/>
    <property type="match status" value="1"/>
</dbReference>
<dbReference type="InterPro" id="IPR017871">
    <property type="entry name" value="ABC_transporter-like_CS"/>
</dbReference>
<sequence length="442" mass="48675">MAGNEVDNPDQRIADDCRIFSERFIAQGLGFINELVAGVSYFSVLWNLSTFVLSIPLFGASIQIPKYMVWTAPLYVLLASLLTHVLGRPLQQLNFAQQKREADFRFCLGHVRRSSESIALQRGERTERHILDRFYAQVVQNWRLLIKRELILGCFTRPYMQTVLRIPMFLALPAFIAGKVTLGGLMQTASAFSNVVTTLSWFIFSYKDLAELAATTGRLAKFLAGCDQACKMASGITVRRGAGNRALSLRGVVLNAPEGEHILTIPDLTLRCGENVWIKGASGVGKSTFFKALAELWPYGEGSIRLPGGKLFFLPQQPHFPLADLPAAGAYPIPLTAISAQEWAALARRTAMARKPGHPAESYGRAAAAGLSGGEMQRLGLLSVIANNPAWAFLDEPCSALDESTARQMLRLLHRKLPGTTFVIVAHHMPTGIPIHRTIDFR</sequence>
<organism evidence="11 12">
    <name type="scientific">Achromobacter pulmonis</name>
    <dbReference type="NCBI Taxonomy" id="1389932"/>
    <lineage>
        <taxon>Bacteria</taxon>
        <taxon>Pseudomonadati</taxon>
        <taxon>Pseudomonadota</taxon>
        <taxon>Betaproteobacteria</taxon>
        <taxon>Burkholderiales</taxon>
        <taxon>Alcaligenaceae</taxon>
        <taxon>Achromobacter</taxon>
    </lineage>
</organism>
<dbReference type="PROSITE" id="PS00211">
    <property type="entry name" value="ABC_TRANSPORTER_1"/>
    <property type="match status" value="1"/>
</dbReference>
<dbReference type="Proteomes" id="UP000494203">
    <property type="component" value="Unassembled WGS sequence"/>
</dbReference>
<evidence type="ECO:0000259" key="10">
    <source>
        <dbReference type="PROSITE" id="PS50929"/>
    </source>
</evidence>
<evidence type="ECO:0000256" key="6">
    <source>
        <dbReference type="ARBA" id="ARBA00022989"/>
    </source>
</evidence>
<dbReference type="GO" id="GO:0016887">
    <property type="term" value="F:ATP hydrolysis activity"/>
    <property type="evidence" value="ECO:0007669"/>
    <property type="project" value="InterPro"/>
</dbReference>
<dbReference type="EMBL" id="CADIKZ010000004">
    <property type="protein sequence ID" value="CAB3852856.1"/>
    <property type="molecule type" value="Genomic_DNA"/>
</dbReference>
<keyword evidence="2" id="KW-0813">Transport</keyword>
<name>A0A6S7CMF4_9BURK</name>
<evidence type="ECO:0000256" key="2">
    <source>
        <dbReference type="ARBA" id="ARBA00022448"/>
    </source>
</evidence>
<dbReference type="AlphaFoldDB" id="A0A6S7CMF4"/>
<dbReference type="SUPFAM" id="SSF90123">
    <property type="entry name" value="ABC transporter transmembrane region"/>
    <property type="match status" value="1"/>
</dbReference>
<dbReference type="Pfam" id="PF00005">
    <property type="entry name" value="ABC_tran"/>
    <property type="match status" value="1"/>
</dbReference>
<protein>
    <submittedName>
        <fullName evidence="11">Inner membrane ABC transporter ATP-binding protein YddA</fullName>
    </submittedName>
</protein>
<keyword evidence="7 8" id="KW-0472">Membrane</keyword>
<feature type="transmembrane region" description="Helical" evidence="8">
    <location>
        <begin position="67"/>
        <end position="87"/>
    </location>
</feature>
<keyword evidence="6 8" id="KW-1133">Transmembrane helix</keyword>
<feature type="transmembrane region" description="Helical" evidence="8">
    <location>
        <begin position="39"/>
        <end position="60"/>
    </location>
</feature>
<dbReference type="InterPro" id="IPR027417">
    <property type="entry name" value="P-loop_NTPase"/>
</dbReference>
<dbReference type="GO" id="GO:0005886">
    <property type="term" value="C:plasma membrane"/>
    <property type="evidence" value="ECO:0007669"/>
    <property type="project" value="UniProtKB-SubCell"/>
</dbReference>
<keyword evidence="3 8" id="KW-0812">Transmembrane</keyword>
<evidence type="ECO:0000256" key="5">
    <source>
        <dbReference type="ARBA" id="ARBA00022840"/>
    </source>
</evidence>
<evidence type="ECO:0000259" key="9">
    <source>
        <dbReference type="PROSITE" id="PS50893"/>
    </source>
</evidence>